<dbReference type="EMBL" id="CP007028">
    <property type="protein sequence ID" value="AHE96678.1"/>
    <property type="molecule type" value="Genomic_DNA"/>
</dbReference>
<dbReference type="GO" id="GO:0009306">
    <property type="term" value="P:protein secretion"/>
    <property type="evidence" value="ECO:0007669"/>
    <property type="project" value="InterPro"/>
</dbReference>
<dbReference type="PATRIC" id="fig|75906.3.peg.1586"/>
<evidence type="ECO:0000256" key="7">
    <source>
        <dbReference type="ARBA" id="ARBA00022795"/>
    </source>
</evidence>
<dbReference type="OrthoDB" id="9807950at2"/>
<comment type="subcellular location">
    <subcellularLocation>
        <location evidence="1">Cell membrane</location>
        <topology evidence="1">Multi-pass membrane protein</topology>
    </subcellularLocation>
</comment>
<evidence type="ECO:0000313" key="15">
    <source>
        <dbReference type="Proteomes" id="UP000018914"/>
    </source>
</evidence>
<evidence type="ECO:0000256" key="10">
    <source>
        <dbReference type="ARBA" id="ARBA00023136"/>
    </source>
</evidence>
<dbReference type="GO" id="GO:0044780">
    <property type="term" value="P:bacterial-type flagellum assembly"/>
    <property type="evidence" value="ECO:0007669"/>
    <property type="project" value="InterPro"/>
</dbReference>
<keyword evidence="14" id="KW-0969">Cilium</keyword>
<evidence type="ECO:0000256" key="9">
    <source>
        <dbReference type="ARBA" id="ARBA00022989"/>
    </source>
</evidence>
<keyword evidence="5 13" id="KW-1003">Cell membrane</keyword>
<dbReference type="HOGENOM" id="CLU_041013_1_2_0"/>
<keyword evidence="8 13" id="KW-0653">Protein transport</keyword>
<keyword evidence="7 13" id="KW-1005">Bacterial flagellum biogenesis</keyword>
<feature type="transmembrane region" description="Helical" evidence="13">
    <location>
        <begin position="24"/>
        <end position="51"/>
    </location>
</feature>
<gene>
    <name evidence="13" type="primary">flhB</name>
    <name evidence="14" type="ORF">THERU_08255</name>
</gene>
<keyword evidence="14" id="KW-0966">Cell projection</keyword>
<keyword evidence="6 13" id="KW-0812">Transmembrane</keyword>
<dbReference type="PRINTS" id="PR00950">
    <property type="entry name" value="TYPE3IMSPROT"/>
</dbReference>
<dbReference type="InterPro" id="IPR029025">
    <property type="entry name" value="T3SS_substrate_exporter_C"/>
</dbReference>
<feature type="transmembrane region" description="Helical" evidence="13">
    <location>
        <begin position="83"/>
        <end position="109"/>
    </location>
</feature>
<evidence type="ECO:0000256" key="1">
    <source>
        <dbReference type="ARBA" id="ARBA00004651"/>
    </source>
</evidence>
<sequence length="348" mass="40147">MAQENKTERATPYRRRKLREEGNVAKSVEIATASTVLLGSIAIFFTGYTLFSKVLELFWSVSLNPYIDFHRIFTQIKEGIFPLILPFFLLSLLVVVLTHIAQFGFIFTIKPLEPKLERLNPFEGLKRIFSMTTLFELTKNLLKVFLLMIVVYFFVKSGLWELFNLFASENSTAIRSFLNFTFKLVVFISVIALFIALLDYAYKRWDYERRIRMSKEEVKEEYKQHEGNPLVKSAIRRRMRQLAKGRMLQEVPKASVVITNPTHIAIALRYDPSKGDKAPVILAKGKGEIAERIVEVAIVHGVPIVRREELARALYPVVEVGEEIPPKFYRAVAEVIAFVLSRRRRIAV</sequence>
<dbReference type="GO" id="GO:0005886">
    <property type="term" value="C:plasma membrane"/>
    <property type="evidence" value="ECO:0007669"/>
    <property type="project" value="UniProtKB-SubCell"/>
</dbReference>
<evidence type="ECO:0000256" key="8">
    <source>
        <dbReference type="ARBA" id="ARBA00022927"/>
    </source>
</evidence>
<evidence type="ECO:0000256" key="11">
    <source>
        <dbReference type="ARBA" id="ARBA00023225"/>
    </source>
</evidence>
<dbReference type="PANTHER" id="PTHR30531">
    <property type="entry name" value="FLAGELLAR BIOSYNTHETIC PROTEIN FLHB"/>
    <property type="match status" value="1"/>
</dbReference>
<protein>
    <recommendedName>
        <fullName evidence="3 13">Flagellar biosynthetic protein FlhB</fullName>
    </recommendedName>
</protein>
<comment type="function">
    <text evidence="12 13">Required for formation of the rod structure in the basal body of the flagellar apparatus. Together with FliI and FliH, may constitute the export apparatus of flagellin.</text>
</comment>
<evidence type="ECO:0000256" key="5">
    <source>
        <dbReference type="ARBA" id="ARBA00022475"/>
    </source>
</evidence>
<dbReference type="PANTHER" id="PTHR30531:SF12">
    <property type="entry name" value="FLAGELLAR BIOSYNTHETIC PROTEIN FLHB"/>
    <property type="match status" value="1"/>
</dbReference>
<dbReference type="InterPro" id="IPR006136">
    <property type="entry name" value="FlhB"/>
</dbReference>
<keyword evidence="11 13" id="KW-1006">Bacterial flagellum protein export</keyword>
<dbReference type="STRING" id="75906.THERU_08255"/>
<dbReference type="Gene3D" id="3.40.1690.10">
    <property type="entry name" value="secretion proteins EscU"/>
    <property type="match status" value="1"/>
</dbReference>
<dbReference type="Proteomes" id="UP000018914">
    <property type="component" value="Chromosome"/>
</dbReference>
<dbReference type="Pfam" id="PF01312">
    <property type="entry name" value="Bac_export_2"/>
    <property type="match status" value="1"/>
</dbReference>
<comment type="similarity">
    <text evidence="2 13">Belongs to the type III secretion exporter family.</text>
</comment>
<feature type="transmembrane region" description="Helical" evidence="13">
    <location>
        <begin position="180"/>
        <end position="202"/>
    </location>
</feature>
<feature type="transmembrane region" description="Helical" evidence="13">
    <location>
        <begin position="141"/>
        <end position="160"/>
    </location>
</feature>
<dbReference type="AlphaFoldDB" id="W0DI64"/>
<evidence type="ECO:0000256" key="12">
    <source>
        <dbReference type="ARBA" id="ARBA00025078"/>
    </source>
</evidence>
<dbReference type="SUPFAM" id="SSF160544">
    <property type="entry name" value="EscU C-terminal domain-like"/>
    <property type="match status" value="1"/>
</dbReference>
<name>W0DI64_9AQUI</name>
<dbReference type="Gene3D" id="6.10.250.2080">
    <property type="match status" value="1"/>
</dbReference>
<evidence type="ECO:0000256" key="13">
    <source>
        <dbReference type="RuleBase" id="RU364091"/>
    </source>
</evidence>
<keyword evidence="9 13" id="KW-1133">Transmembrane helix</keyword>
<evidence type="ECO:0000256" key="4">
    <source>
        <dbReference type="ARBA" id="ARBA00022448"/>
    </source>
</evidence>
<dbReference type="eggNOG" id="COG1377">
    <property type="taxonomic scope" value="Bacteria"/>
</dbReference>
<evidence type="ECO:0000313" key="14">
    <source>
        <dbReference type="EMBL" id="AHE96678.1"/>
    </source>
</evidence>
<dbReference type="NCBIfam" id="TIGR00328">
    <property type="entry name" value="flhB"/>
    <property type="match status" value="1"/>
</dbReference>
<dbReference type="InterPro" id="IPR006135">
    <property type="entry name" value="T3SS_substrate_exporter"/>
</dbReference>
<keyword evidence="10 13" id="KW-0472">Membrane</keyword>
<evidence type="ECO:0000256" key="2">
    <source>
        <dbReference type="ARBA" id="ARBA00010690"/>
    </source>
</evidence>
<evidence type="ECO:0000256" key="6">
    <source>
        <dbReference type="ARBA" id="ARBA00022692"/>
    </source>
</evidence>
<accession>W0DI64</accession>
<organism evidence="15">
    <name type="scientific">Thermocrinis ruber</name>
    <dbReference type="NCBI Taxonomy" id="75906"/>
    <lineage>
        <taxon>Bacteria</taxon>
        <taxon>Pseudomonadati</taxon>
        <taxon>Aquificota</taxon>
        <taxon>Aquificia</taxon>
        <taxon>Aquificales</taxon>
        <taxon>Aquificaceae</taxon>
        <taxon>Thermocrinis</taxon>
    </lineage>
</organism>
<keyword evidence="15" id="KW-1185">Reference proteome</keyword>
<keyword evidence="14" id="KW-0282">Flagellum</keyword>
<proteinExistence type="inferred from homology"/>
<dbReference type="RefSeq" id="WP_025306756.1">
    <property type="nucleotide sequence ID" value="NZ_CP007028.1"/>
</dbReference>
<keyword evidence="4 13" id="KW-0813">Transport</keyword>
<evidence type="ECO:0000256" key="3">
    <source>
        <dbReference type="ARBA" id="ARBA00021622"/>
    </source>
</evidence>
<dbReference type="KEGG" id="trd:THERU_08255"/>
<reference evidence="14 15" key="1">
    <citation type="submission" date="2013-12" db="EMBL/GenBank/DDBJ databases">
        <authorList>
            <consortium name="DOE Joint Genome Institute"/>
            <person name="Eisen J."/>
            <person name="Huntemann M."/>
            <person name="Han J."/>
            <person name="Chen A."/>
            <person name="Kyrpides N."/>
            <person name="Mavromatis K."/>
            <person name="Markowitz V."/>
            <person name="Palaniappan K."/>
            <person name="Ivanova N."/>
            <person name="Schaumberg A."/>
            <person name="Pati A."/>
            <person name="Liolios K."/>
            <person name="Nordberg H.P."/>
            <person name="Cantor M.N."/>
            <person name="Hua S.X."/>
            <person name="Woyke T."/>
        </authorList>
    </citation>
    <scope>NUCLEOTIDE SEQUENCE [LARGE SCALE GENOMIC DNA]</scope>
    <source>
        <strain evidence="14 15">DSM 23557</strain>
    </source>
</reference>